<feature type="transmembrane region" description="Helical" evidence="1">
    <location>
        <begin position="37"/>
        <end position="59"/>
    </location>
</feature>
<proteinExistence type="predicted"/>
<feature type="transmembrane region" description="Helical" evidence="1">
    <location>
        <begin position="12"/>
        <end position="31"/>
    </location>
</feature>
<dbReference type="OrthoDB" id="677860at2"/>
<dbReference type="RefSeq" id="WP_108687922.1">
    <property type="nucleotide sequence ID" value="NZ_QCYK01000002.1"/>
</dbReference>
<dbReference type="EMBL" id="QCYK01000002">
    <property type="protein sequence ID" value="PUZ26085.1"/>
    <property type="molecule type" value="Genomic_DNA"/>
</dbReference>
<evidence type="ECO:0000256" key="1">
    <source>
        <dbReference type="SAM" id="Phobius"/>
    </source>
</evidence>
<evidence type="ECO:0008006" key="4">
    <source>
        <dbReference type="Google" id="ProtNLM"/>
    </source>
</evidence>
<dbReference type="AlphaFoldDB" id="A0A2T7BIH8"/>
<dbReference type="Proteomes" id="UP000244450">
    <property type="component" value="Unassembled WGS sequence"/>
</dbReference>
<keyword evidence="1" id="KW-1133">Transmembrane helix</keyword>
<keyword evidence="3" id="KW-1185">Reference proteome</keyword>
<name>A0A2T7BIH8_9BACT</name>
<protein>
    <recommendedName>
        <fullName evidence="4">SxtJ</fullName>
    </recommendedName>
</protein>
<comment type="caution">
    <text evidence="2">The sequence shown here is derived from an EMBL/GenBank/DDBJ whole genome shotgun (WGS) entry which is preliminary data.</text>
</comment>
<keyword evidence="1" id="KW-0472">Membrane</keyword>
<feature type="transmembrane region" description="Helical" evidence="1">
    <location>
        <begin position="71"/>
        <end position="91"/>
    </location>
</feature>
<organism evidence="2 3">
    <name type="scientific">Chitinophaga parva</name>
    <dbReference type="NCBI Taxonomy" id="2169414"/>
    <lineage>
        <taxon>Bacteria</taxon>
        <taxon>Pseudomonadati</taxon>
        <taxon>Bacteroidota</taxon>
        <taxon>Chitinophagia</taxon>
        <taxon>Chitinophagales</taxon>
        <taxon>Chitinophagaceae</taxon>
        <taxon>Chitinophaga</taxon>
    </lineage>
</organism>
<evidence type="ECO:0000313" key="2">
    <source>
        <dbReference type="EMBL" id="PUZ26085.1"/>
    </source>
</evidence>
<keyword evidence="1" id="KW-0812">Transmembrane</keyword>
<accession>A0A2T7BIH8</accession>
<gene>
    <name evidence="2" type="ORF">DCC81_17745</name>
</gene>
<evidence type="ECO:0000313" key="3">
    <source>
        <dbReference type="Proteomes" id="UP000244450"/>
    </source>
</evidence>
<sequence length="126" mass="14632">MKMEITRKQNTEIGMIAAGICLVLAVTRHQWGFAGWALVLLLVSLVLPVLFFPITWCWWQVARLLAVVNMRILLTLLFFILVVPVGLWRRWRGRDSLRLRAFRQGSGSALEVREHVYTKEDLVHTF</sequence>
<reference evidence="2 3" key="1">
    <citation type="submission" date="2018-04" db="EMBL/GenBank/DDBJ databases">
        <title>Chitinophaga fuyangensis sp. nov., isolated from soil in a chemical factory.</title>
        <authorList>
            <person name="Chen K."/>
        </authorList>
    </citation>
    <scope>NUCLEOTIDE SEQUENCE [LARGE SCALE GENOMIC DNA]</scope>
    <source>
        <strain evidence="2 3">LY-1</strain>
    </source>
</reference>